<dbReference type="AlphaFoldDB" id="A0A0A3Y5X0"/>
<evidence type="ECO:0000259" key="2">
    <source>
        <dbReference type="Pfam" id="PF05057"/>
    </source>
</evidence>
<dbReference type="Gene3D" id="3.40.50.1820">
    <property type="entry name" value="alpha/beta hydrolase"/>
    <property type="match status" value="1"/>
</dbReference>
<dbReference type="InterPro" id="IPR029058">
    <property type="entry name" value="AB_hydrolase_fold"/>
</dbReference>
<protein>
    <recommendedName>
        <fullName evidence="2">DUF676 domain-containing protein</fullName>
    </recommendedName>
</protein>
<dbReference type="EMBL" id="JRPN01000003">
    <property type="protein sequence ID" value="KGT80801.1"/>
    <property type="molecule type" value="Genomic_DNA"/>
</dbReference>
<comment type="caution">
    <text evidence="3">The sequence shown here is derived from an EMBL/GenBank/DDBJ whole genome shotgun (WGS) entry which is preliminary data.</text>
</comment>
<dbReference type="Pfam" id="PF05057">
    <property type="entry name" value="DUF676"/>
    <property type="match status" value="1"/>
</dbReference>
<name>A0A0A3Y5X0_BRAJP</name>
<evidence type="ECO:0000313" key="3">
    <source>
        <dbReference type="EMBL" id="KGT80801.1"/>
    </source>
</evidence>
<keyword evidence="1" id="KW-0732">Signal</keyword>
<gene>
    <name evidence="3" type="ORF">MA20_05090</name>
</gene>
<evidence type="ECO:0000313" key="4">
    <source>
        <dbReference type="Proteomes" id="UP000030377"/>
    </source>
</evidence>
<proteinExistence type="predicted"/>
<dbReference type="Proteomes" id="UP000030377">
    <property type="component" value="Unassembled WGS sequence"/>
</dbReference>
<reference evidence="3 4" key="1">
    <citation type="submission" date="2014-09" db="EMBL/GenBank/DDBJ databases">
        <title>Draft genome of Bradyrhizobium japonicum Is-34.</title>
        <authorList>
            <person name="Tsurumaru H."/>
            <person name="Yamakawa T."/>
            <person name="Hashimoto S."/>
            <person name="Okizaki K."/>
            <person name="Kanesaki Y."/>
            <person name="Yoshikawa H."/>
            <person name="Yajima S."/>
        </authorList>
    </citation>
    <scope>NUCLEOTIDE SEQUENCE [LARGE SCALE GENOMIC DNA]</scope>
    <source>
        <strain evidence="3 4">Is-34</strain>
    </source>
</reference>
<evidence type="ECO:0000256" key="1">
    <source>
        <dbReference type="SAM" id="SignalP"/>
    </source>
</evidence>
<organism evidence="3 4">
    <name type="scientific">Bradyrhizobium japonicum</name>
    <dbReference type="NCBI Taxonomy" id="375"/>
    <lineage>
        <taxon>Bacteria</taxon>
        <taxon>Pseudomonadati</taxon>
        <taxon>Pseudomonadota</taxon>
        <taxon>Alphaproteobacteria</taxon>
        <taxon>Hyphomicrobiales</taxon>
        <taxon>Nitrobacteraceae</taxon>
        <taxon>Bradyrhizobium</taxon>
    </lineage>
</organism>
<dbReference type="SUPFAM" id="SSF53474">
    <property type="entry name" value="alpha/beta-Hydrolases"/>
    <property type="match status" value="1"/>
</dbReference>
<feature type="chain" id="PRO_5002004982" description="DUF676 domain-containing protein" evidence="1">
    <location>
        <begin position="31"/>
        <end position="348"/>
    </location>
</feature>
<feature type="domain" description="DUF676" evidence="2">
    <location>
        <begin position="74"/>
        <end position="221"/>
    </location>
</feature>
<dbReference type="InterPro" id="IPR007751">
    <property type="entry name" value="DUF676_lipase-like"/>
</dbReference>
<feature type="signal peptide" evidence="1">
    <location>
        <begin position="1"/>
        <end position="30"/>
    </location>
</feature>
<sequence length="348" mass="39447">MFIVGRELMKFRLATLLLLSAFISSSGGRAEGAGPAQPIDQYEIRGNVIPYESVYPAELETIRQSCQWSACRSAHAVIFVHGIFGGDDTFRNGNFDWRRNLPEQIDGSAVDVYSVKYHTQLFKWLGKHISSLDEVVYALYHGIESRVGGSRSFIEMRPYRSIGFIGHSLGGNVAIAYLHTVKTEQGHDERARHAYIITLGAPLTGAQIADVGSWLKERLHMQRDPLLESLQRDNTFLRMLAHWRYSENLKATRFQCRRVHLYLAREGSTMYGVPVVPELDHFDFVFDSSGAAPAIKTFSGRNHESLAKPANKDDAIYKWVDGILHEEIGRVNNWNRTNGGDRLCRRIY</sequence>
<accession>A0A0A3Y5X0</accession>